<accession>A0ABN0F6Y2</accession>
<keyword evidence="1" id="KW-0233">DNA recombination</keyword>
<reference evidence="3 4" key="1">
    <citation type="journal article" date="2012" name="J. Bacteriol.">
        <title>Draft Genome Sequence of the Soil Bacterium Burkholderia terrae Strain BS001, Which Interacts with Fungal Surface Structures.</title>
        <authorList>
            <person name="Nazir R."/>
            <person name="Hansen M.A."/>
            <person name="Sorensen S."/>
            <person name="van Elsas J.D."/>
        </authorList>
    </citation>
    <scope>NUCLEOTIDE SEQUENCE [LARGE SCALE GENOMIC DNA]</scope>
    <source>
        <strain evidence="3 4">BS001</strain>
    </source>
</reference>
<gene>
    <name evidence="3" type="ORF">WQE_44563</name>
</gene>
<sequence length="93" mass="9965">MFLMLVSPFRPFSAKGIYGVVSPRLKAAGIHCAHSGPHALRHACAARLVAQGLSLKEIGDHLGHRSTEATRIYTKVDLAGLREVAAFDLGELS</sequence>
<dbReference type="SUPFAM" id="SSF56349">
    <property type="entry name" value="DNA breaking-rejoining enzymes"/>
    <property type="match status" value="1"/>
</dbReference>
<evidence type="ECO:0000313" key="3">
    <source>
        <dbReference type="EMBL" id="EIM94396.1"/>
    </source>
</evidence>
<feature type="domain" description="Tyr recombinase" evidence="2">
    <location>
        <begin position="1"/>
        <end position="86"/>
    </location>
</feature>
<comment type="caution">
    <text evidence="3">The sequence shown here is derived from an EMBL/GenBank/DDBJ whole genome shotgun (WGS) entry which is preliminary data.</text>
</comment>
<dbReference type="InterPro" id="IPR002104">
    <property type="entry name" value="Integrase_catalytic"/>
</dbReference>
<proteinExistence type="predicted"/>
<evidence type="ECO:0000313" key="4">
    <source>
        <dbReference type="Proteomes" id="UP000004980"/>
    </source>
</evidence>
<protein>
    <submittedName>
        <fullName evidence="3">Integrase family protein</fullName>
    </submittedName>
</protein>
<dbReference type="Gene3D" id="1.10.443.10">
    <property type="entry name" value="Intergrase catalytic core"/>
    <property type="match status" value="1"/>
</dbReference>
<dbReference type="Pfam" id="PF00589">
    <property type="entry name" value="Phage_integrase"/>
    <property type="match status" value="1"/>
</dbReference>
<evidence type="ECO:0000259" key="2">
    <source>
        <dbReference type="PROSITE" id="PS51898"/>
    </source>
</evidence>
<evidence type="ECO:0000256" key="1">
    <source>
        <dbReference type="ARBA" id="ARBA00023172"/>
    </source>
</evidence>
<keyword evidence="4" id="KW-1185">Reference proteome</keyword>
<dbReference type="InterPro" id="IPR013762">
    <property type="entry name" value="Integrase-like_cat_sf"/>
</dbReference>
<name>A0ABN0F6Y2_9BURK</name>
<dbReference type="RefSeq" id="WP_009770604.1">
    <property type="nucleotide sequence ID" value="NZ_AKAU01000279.1"/>
</dbReference>
<dbReference type="PROSITE" id="PS51898">
    <property type="entry name" value="TYR_RECOMBINASE"/>
    <property type="match status" value="1"/>
</dbReference>
<dbReference type="EMBL" id="AKAU01000279">
    <property type="protein sequence ID" value="EIM94396.1"/>
    <property type="molecule type" value="Genomic_DNA"/>
</dbReference>
<dbReference type="Proteomes" id="UP000004980">
    <property type="component" value="Unassembled WGS sequence"/>
</dbReference>
<organism evidence="3 4">
    <name type="scientific">Paraburkholderia hospita</name>
    <dbReference type="NCBI Taxonomy" id="169430"/>
    <lineage>
        <taxon>Bacteria</taxon>
        <taxon>Pseudomonadati</taxon>
        <taxon>Pseudomonadota</taxon>
        <taxon>Betaproteobacteria</taxon>
        <taxon>Burkholderiales</taxon>
        <taxon>Burkholderiaceae</taxon>
        <taxon>Paraburkholderia</taxon>
    </lineage>
</organism>
<dbReference type="InterPro" id="IPR011010">
    <property type="entry name" value="DNA_brk_join_enz"/>
</dbReference>